<reference evidence="2" key="2">
    <citation type="submission" date="2021-09" db="EMBL/GenBank/DDBJ databases">
        <authorList>
            <person name="Gilroy R."/>
        </authorList>
    </citation>
    <scope>NUCLEOTIDE SEQUENCE</scope>
    <source>
        <strain evidence="2">CHK160-4876</strain>
    </source>
</reference>
<keyword evidence="2" id="KW-0560">Oxidoreductase</keyword>
<dbReference type="AlphaFoldDB" id="A0A921T3U2"/>
<evidence type="ECO:0000313" key="3">
    <source>
        <dbReference type="Proteomes" id="UP000700212"/>
    </source>
</evidence>
<protein>
    <submittedName>
        <fullName evidence="2">Antibiotic biosynthesis monooxygenase</fullName>
    </submittedName>
</protein>
<accession>A0A921T3U2</accession>
<keyword evidence="2" id="KW-0503">Monooxygenase</keyword>
<name>A0A921T3U2_9BACL</name>
<dbReference type="Pfam" id="PF03992">
    <property type="entry name" value="ABM"/>
    <property type="match status" value="1"/>
</dbReference>
<organism evidence="2 3">
    <name type="scientific">Metalysinibacillus jejuensis</name>
    <dbReference type="NCBI Taxonomy" id="914327"/>
    <lineage>
        <taxon>Bacteria</taxon>
        <taxon>Bacillati</taxon>
        <taxon>Bacillota</taxon>
        <taxon>Bacilli</taxon>
        <taxon>Bacillales</taxon>
        <taxon>Caryophanaceae</taxon>
        <taxon>Metalysinibacillus</taxon>
    </lineage>
</organism>
<dbReference type="InterPro" id="IPR007138">
    <property type="entry name" value="ABM_dom"/>
</dbReference>
<dbReference type="EMBL" id="DYTV01000010">
    <property type="protein sequence ID" value="HJH10220.1"/>
    <property type="molecule type" value="Genomic_DNA"/>
</dbReference>
<dbReference type="SUPFAM" id="SSF54909">
    <property type="entry name" value="Dimeric alpha+beta barrel"/>
    <property type="match status" value="1"/>
</dbReference>
<dbReference type="Proteomes" id="UP000700212">
    <property type="component" value="Unassembled WGS sequence"/>
</dbReference>
<dbReference type="PROSITE" id="PS51725">
    <property type="entry name" value="ABM"/>
    <property type="match status" value="1"/>
</dbReference>
<dbReference type="OrthoDB" id="2352283at2"/>
<evidence type="ECO:0000313" key="2">
    <source>
        <dbReference type="EMBL" id="HJH10220.1"/>
    </source>
</evidence>
<dbReference type="RefSeq" id="WP_108306165.1">
    <property type="nucleotide sequence ID" value="NZ_QAFW01000004.1"/>
</dbReference>
<dbReference type="PANTHER" id="PTHR34474">
    <property type="entry name" value="SIGNAL TRANSDUCTION PROTEIN TRAP"/>
    <property type="match status" value="1"/>
</dbReference>
<dbReference type="GO" id="GO:0004497">
    <property type="term" value="F:monooxygenase activity"/>
    <property type="evidence" value="ECO:0007669"/>
    <property type="project" value="UniProtKB-KW"/>
</dbReference>
<evidence type="ECO:0000259" key="1">
    <source>
        <dbReference type="PROSITE" id="PS51725"/>
    </source>
</evidence>
<dbReference type="InterPro" id="IPR050404">
    <property type="entry name" value="Heme-degrading_MO"/>
</dbReference>
<proteinExistence type="predicted"/>
<dbReference type="Gene3D" id="3.30.70.100">
    <property type="match status" value="1"/>
</dbReference>
<sequence>MNIYLTSGTPEYMEQVRAKYPNEKMIVLYGEGNAVLLHETEGKTVFQSPRKFEAIDSINELKGTGYYVLNNIPVTEEGRPVFEHRFLSRKGSIENEPGFIAFRLMRPIGEETYIVLTEWAGPESFKAWTESQAFRNSHAEKKPEGAKPPVNIFSAASYVTTYQTAKQQDEA</sequence>
<comment type="caution">
    <text evidence="2">The sequence shown here is derived from an EMBL/GenBank/DDBJ whole genome shotgun (WGS) entry which is preliminary data.</text>
</comment>
<dbReference type="PANTHER" id="PTHR34474:SF2">
    <property type="entry name" value="SIGNAL TRANSDUCTION PROTEIN TRAP"/>
    <property type="match status" value="1"/>
</dbReference>
<dbReference type="InterPro" id="IPR011008">
    <property type="entry name" value="Dimeric_a/b-barrel"/>
</dbReference>
<gene>
    <name evidence="2" type="ORF">K8V30_00765</name>
</gene>
<feature type="domain" description="ABM" evidence="1">
    <location>
        <begin position="66"/>
        <end position="153"/>
    </location>
</feature>
<reference evidence="2" key="1">
    <citation type="journal article" date="2021" name="PeerJ">
        <title>Extensive microbial diversity within the chicken gut microbiome revealed by metagenomics and culture.</title>
        <authorList>
            <person name="Gilroy R."/>
            <person name="Ravi A."/>
            <person name="Getino M."/>
            <person name="Pursley I."/>
            <person name="Horton D.L."/>
            <person name="Alikhan N.F."/>
            <person name="Baker D."/>
            <person name="Gharbi K."/>
            <person name="Hall N."/>
            <person name="Watson M."/>
            <person name="Adriaenssens E.M."/>
            <person name="Foster-Nyarko E."/>
            <person name="Jarju S."/>
            <person name="Secka A."/>
            <person name="Antonio M."/>
            <person name="Oren A."/>
            <person name="Chaudhuri R.R."/>
            <person name="La Ragione R."/>
            <person name="Hildebrand F."/>
            <person name="Pallen M.J."/>
        </authorList>
    </citation>
    <scope>NUCLEOTIDE SEQUENCE</scope>
    <source>
        <strain evidence="2">CHK160-4876</strain>
    </source>
</reference>